<proteinExistence type="predicted"/>
<dbReference type="SUPFAM" id="SSF51735">
    <property type="entry name" value="NAD(P)-binding Rossmann-fold domains"/>
    <property type="match status" value="1"/>
</dbReference>
<dbReference type="InterPro" id="IPR036291">
    <property type="entry name" value="NAD(P)-bd_dom_sf"/>
</dbReference>
<protein>
    <recommendedName>
        <fullName evidence="3">SDR family NAD(P)-dependent oxidoreductase</fullName>
    </recommendedName>
</protein>
<accession>A0A918J9Z4</accession>
<evidence type="ECO:0000313" key="2">
    <source>
        <dbReference type="Proteomes" id="UP000620224"/>
    </source>
</evidence>
<dbReference type="Gene3D" id="3.40.50.720">
    <property type="entry name" value="NAD(P)-binding Rossmann-like Domain"/>
    <property type="match status" value="1"/>
</dbReference>
<evidence type="ECO:0008006" key="3">
    <source>
        <dbReference type="Google" id="ProtNLM"/>
    </source>
</evidence>
<gene>
    <name evidence="1" type="ORF">GCM10010503_37500</name>
</gene>
<dbReference type="InterPro" id="IPR002347">
    <property type="entry name" value="SDR_fam"/>
</dbReference>
<comment type="caution">
    <text evidence="1">The sequence shown here is derived from an EMBL/GenBank/DDBJ whole genome shotgun (WGS) entry which is preliminary data.</text>
</comment>
<reference evidence="1" key="1">
    <citation type="journal article" date="2014" name="Int. J. Syst. Evol. Microbiol.">
        <title>Complete genome sequence of Corynebacterium casei LMG S-19264T (=DSM 44701T), isolated from a smear-ripened cheese.</title>
        <authorList>
            <consortium name="US DOE Joint Genome Institute (JGI-PGF)"/>
            <person name="Walter F."/>
            <person name="Albersmeier A."/>
            <person name="Kalinowski J."/>
            <person name="Ruckert C."/>
        </authorList>
    </citation>
    <scope>NUCLEOTIDE SEQUENCE</scope>
    <source>
        <strain evidence="1">JCM 4490</strain>
    </source>
</reference>
<dbReference type="AlphaFoldDB" id="A0A918J9Z4"/>
<evidence type="ECO:0000313" key="1">
    <source>
        <dbReference type="EMBL" id="GGW56781.1"/>
    </source>
</evidence>
<dbReference type="Proteomes" id="UP000620224">
    <property type="component" value="Unassembled WGS sequence"/>
</dbReference>
<reference evidence="1" key="2">
    <citation type="submission" date="2020-09" db="EMBL/GenBank/DDBJ databases">
        <authorList>
            <person name="Sun Q."/>
            <person name="Ohkuma M."/>
        </authorList>
    </citation>
    <scope>NUCLEOTIDE SEQUENCE</scope>
    <source>
        <strain evidence="1">JCM 4490</strain>
    </source>
</reference>
<keyword evidence="2" id="KW-1185">Reference proteome</keyword>
<organism evidence="1 2">
    <name type="scientific">Streptomyces lucensis JCM 4490</name>
    <dbReference type="NCBI Taxonomy" id="1306176"/>
    <lineage>
        <taxon>Bacteria</taxon>
        <taxon>Bacillati</taxon>
        <taxon>Actinomycetota</taxon>
        <taxon>Actinomycetes</taxon>
        <taxon>Kitasatosporales</taxon>
        <taxon>Streptomycetaceae</taxon>
        <taxon>Streptomyces</taxon>
    </lineage>
</organism>
<name>A0A918J9Z4_9ACTN</name>
<dbReference type="Pfam" id="PF00106">
    <property type="entry name" value="adh_short"/>
    <property type="match status" value="1"/>
</dbReference>
<dbReference type="EMBL" id="BMUE01000007">
    <property type="protein sequence ID" value="GGW56781.1"/>
    <property type="molecule type" value="Genomic_DNA"/>
</dbReference>
<sequence length="74" mass="7309">MANDTSHTGSIALITGSTKGIGRRVAGQLAALGMTVLVGVRDRRRGEQATAALRSGGGDAHLVELGVTGPAVAG</sequence>
<dbReference type="RefSeq" id="WP_190016463.1">
    <property type="nucleotide sequence ID" value="NZ_BMUE01000007.1"/>
</dbReference>